<name>A0A7S3QQK0_DUNTE</name>
<dbReference type="PROSITE" id="PS50181">
    <property type="entry name" value="FBOX"/>
    <property type="match status" value="1"/>
</dbReference>
<feature type="compositionally biased region" description="Basic residues" evidence="5">
    <location>
        <begin position="613"/>
        <end position="623"/>
    </location>
</feature>
<feature type="region of interest" description="Disordered" evidence="5">
    <location>
        <begin position="419"/>
        <end position="454"/>
    </location>
</feature>
<dbReference type="InterPro" id="IPR036047">
    <property type="entry name" value="F-box-like_dom_sf"/>
</dbReference>
<dbReference type="SUPFAM" id="SSF50978">
    <property type="entry name" value="WD40 repeat-like"/>
    <property type="match status" value="1"/>
</dbReference>
<dbReference type="EMBL" id="HBIP01009437">
    <property type="protein sequence ID" value="CAE0490130.1"/>
    <property type="molecule type" value="Transcribed_RNA"/>
</dbReference>
<keyword evidence="4" id="KW-0175">Coiled coil</keyword>
<evidence type="ECO:0000256" key="1">
    <source>
        <dbReference type="ARBA" id="ARBA00022574"/>
    </source>
</evidence>
<evidence type="ECO:0000313" key="7">
    <source>
        <dbReference type="EMBL" id="CAE0490130.1"/>
    </source>
</evidence>
<dbReference type="SMART" id="SM00256">
    <property type="entry name" value="FBOX"/>
    <property type="match status" value="1"/>
</dbReference>
<accession>A0A7S3QQK0</accession>
<dbReference type="InterPro" id="IPR015943">
    <property type="entry name" value="WD40/YVTN_repeat-like_dom_sf"/>
</dbReference>
<dbReference type="InterPro" id="IPR036322">
    <property type="entry name" value="WD40_repeat_dom_sf"/>
</dbReference>
<evidence type="ECO:0000256" key="3">
    <source>
        <dbReference type="PROSITE-ProRule" id="PRU00221"/>
    </source>
</evidence>
<evidence type="ECO:0000259" key="6">
    <source>
        <dbReference type="PROSITE" id="PS50181"/>
    </source>
</evidence>
<keyword evidence="1 3" id="KW-0853">WD repeat</keyword>
<feature type="repeat" description="WD" evidence="3">
    <location>
        <begin position="108"/>
        <end position="149"/>
    </location>
</feature>
<dbReference type="PROSITE" id="PS00678">
    <property type="entry name" value="WD_REPEATS_1"/>
    <property type="match status" value="1"/>
</dbReference>
<dbReference type="Pfam" id="PF00400">
    <property type="entry name" value="WD40"/>
    <property type="match status" value="4"/>
</dbReference>
<dbReference type="InterPro" id="IPR020472">
    <property type="entry name" value="WD40_PAC1"/>
</dbReference>
<dbReference type="InterPro" id="IPR001810">
    <property type="entry name" value="F-box_dom"/>
</dbReference>
<feature type="repeat" description="WD" evidence="3">
    <location>
        <begin position="209"/>
        <end position="238"/>
    </location>
</feature>
<dbReference type="SUPFAM" id="SSF81383">
    <property type="entry name" value="F-box domain"/>
    <property type="match status" value="1"/>
</dbReference>
<dbReference type="InterPro" id="IPR001680">
    <property type="entry name" value="WD40_rpt"/>
</dbReference>
<feature type="repeat" description="WD" evidence="3">
    <location>
        <begin position="151"/>
        <end position="180"/>
    </location>
</feature>
<dbReference type="PROSITE" id="PS50294">
    <property type="entry name" value="WD_REPEATS_REGION"/>
    <property type="match status" value="1"/>
</dbReference>
<dbReference type="InterPro" id="IPR019775">
    <property type="entry name" value="WD40_repeat_CS"/>
</dbReference>
<dbReference type="Pfam" id="PF12937">
    <property type="entry name" value="F-box-like"/>
    <property type="match status" value="1"/>
</dbReference>
<evidence type="ECO:0000256" key="2">
    <source>
        <dbReference type="ARBA" id="ARBA00022737"/>
    </source>
</evidence>
<dbReference type="Gene3D" id="2.130.10.10">
    <property type="entry name" value="YVTN repeat-like/Quinoprotein amine dehydrogenase"/>
    <property type="match status" value="2"/>
</dbReference>
<dbReference type="PRINTS" id="PR00320">
    <property type="entry name" value="GPROTEINBRPT"/>
</dbReference>
<dbReference type="AlphaFoldDB" id="A0A7S3QQK0"/>
<protein>
    <recommendedName>
        <fullName evidence="6">F-box domain-containing protein</fullName>
    </recommendedName>
</protein>
<evidence type="ECO:0000256" key="4">
    <source>
        <dbReference type="SAM" id="Coils"/>
    </source>
</evidence>
<dbReference type="PROSITE" id="PS50082">
    <property type="entry name" value="WD_REPEATS_2"/>
    <property type="match status" value="4"/>
</dbReference>
<proteinExistence type="predicted"/>
<organism evidence="7">
    <name type="scientific">Dunaliella tertiolecta</name>
    <name type="common">Green alga</name>
    <dbReference type="NCBI Taxonomy" id="3047"/>
    <lineage>
        <taxon>Eukaryota</taxon>
        <taxon>Viridiplantae</taxon>
        <taxon>Chlorophyta</taxon>
        <taxon>core chlorophytes</taxon>
        <taxon>Chlorophyceae</taxon>
        <taxon>CS clade</taxon>
        <taxon>Chlamydomonadales</taxon>
        <taxon>Dunaliellaceae</taxon>
        <taxon>Dunaliella</taxon>
    </lineage>
</organism>
<reference evidence="7" key="1">
    <citation type="submission" date="2021-01" db="EMBL/GenBank/DDBJ databases">
        <authorList>
            <person name="Corre E."/>
            <person name="Pelletier E."/>
            <person name="Niang G."/>
            <person name="Scheremetjew M."/>
            <person name="Finn R."/>
            <person name="Kale V."/>
            <person name="Holt S."/>
            <person name="Cochrane G."/>
            <person name="Meng A."/>
            <person name="Brown T."/>
            <person name="Cohen L."/>
        </authorList>
    </citation>
    <scope>NUCLEOTIDE SEQUENCE</scope>
    <source>
        <strain evidence="7">CCMP1320</strain>
    </source>
</reference>
<feature type="domain" description="F-box" evidence="6">
    <location>
        <begin position="12"/>
        <end position="62"/>
    </location>
</feature>
<keyword evidence="2" id="KW-0677">Repeat</keyword>
<dbReference type="PANTHER" id="PTHR19855:SF11">
    <property type="entry name" value="RIBOSOME BIOGENESIS PROTEIN WDR12"/>
    <property type="match status" value="1"/>
</dbReference>
<dbReference type="Gene3D" id="1.20.1280.50">
    <property type="match status" value="1"/>
</dbReference>
<evidence type="ECO:0000256" key="5">
    <source>
        <dbReference type="SAM" id="MobiDB-lite"/>
    </source>
</evidence>
<feature type="region of interest" description="Disordered" evidence="5">
    <location>
        <begin position="562"/>
        <end position="623"/>
    </location>
</feature>
<gene>
    <name evidence="7" type="ORF">DTER00134_LOCUS5201</name>
</gene>
<feature type="coiled-coil region" evidence="4">
    <location>
        <begin position="518"/>
        <end position="552"/>
    </location>
</feature>
<feature type="repeat" description="WD" evidence="3">
    <location>
        <begin position="320"/>
        <end position="354"/>
    </location>
</feature>
<dbReference type="SMART" id="SM00320">
    <property type="entry name" value="WD40"/>
    <property type="match status" value="6"/>
</dbReference>
<dbReference type="PANTHER" id="PTHR19855">
    <property type="entry name" value="WD40 REPEAT PROTEIN 12, 37"/>
    <property type="match status" value="1"/>
</dbReference>
<sequence length="623" mass="67806">MEAAEACHADPVTHISCLPGDVLSAIIFSLNSKDVAVCSVVCSAWRSLASHDPTAKRAWKRTYLSRWAHPHEHHALDGRQGGTCWQALYGAKMRDLKSYAGKSSIDMLYGHAHGVRCCRLLPQYSMMVSGSLDRTVKLWDLQQGLPLASSRPIHKGTVRSVAIDSKAIVSASADSLIRVWLPSSLGAADRPSSTQRPHFELARAPSFVLHGHRGPVVSLSLTDTCLYSGSWDYSVRIWARGDDCGTCGSGSGEEQSFSSIRKGGGLCSCHRSAGWQCCSVLTYDDWVSCVSARGPHLYVCAGTELVVHDIETAKPVRRMFNQEGGSVLCVEASQSGRIVFTGSTDGAVRMYDLRARGDGGHILWQHAAAVQDLSFEDPWLASVASDGTLAILDTESCAPGCDTRGGAWGATNCGIARGSSGSGGGNTASRSRAAIQGGPSANGRGGFGGMSSSVSGSGAGGRASVRQLQAGCGTAYSVHLAEQWLVCGGASNVVRVWDFRGAHHHSERVAAAKVARLASKEARQLAQQERQAQRLQAQLARQHQQQEAVEQEQIRLYMQDQQQQQQQQQQHRPEQELQHYRHQQQQQQETMEQEQVRRCMQDQQQQQQQQQHHQGHHQGHQQH</sequence>
<feature type="compositionally biased region" description="Low complexity" evidence="5">
    <location>
        <begin position="603"/>
        <end position="612"/>
    </location>
</feature>